<keyword evidence="2" id="KW-0560">Oxidoreductase</keyword>
<dbReference type="SUPFAM" id="SSF51735">
    <property type="entry name" value="NAD(P)-binding Rossmann-fold domains"/>
    <property type="match status" value="1"/>
</dbReference>
<proteinExistence type="predicted"/>
<dbReference type="GO" id="GO:0009423">
    <property type="term" value="P:chorismate biosynthetic process"/>
    <property type="evidence" value="ECO:0007669"/>
    <property type="project" value="TreeGrafter"/>
</dbReference>
<dbReference type="InterPro" id="IPR046346">
    <property type="entry name" value="Aminoacid_DH-like_N_sf"/>
</dbReference>
<dbReference type="AlphaFoldDB" id="A0A8I2GXB2"/>
<dbReference type="InterPro" id="IPR013708">
    <property type="entry name" value="Shikimate_DH-bd_N"/>
</dbReference>
<dbReference type="PANTHER" id="PTHR21089">
    <property type="entry name" value="SHIKIMATE DEHYDROGENASE"/>
    <property type="match status" value="1"/>
</dbReference>
<dbReference type="GO" id="GO:0019632">
    <property type="term" value="P:shikimate metabolic process"/>
    <property type="evidence" value="ECO:0007669"/>
    <property type="project" value="TreeGrafter"/>
</dbReference>
<dbReference type="GO" id="GO:0009073">
    <property type="term" value="P:aromatic amino acid family biosynthetic process"/>
    <property type="evidence" value="ECO:0007669"/>
    <property type="project" value="UniProtKB-KW"/>
</dbReference>
<dbReference type="SUPFAM" id="SSF53223">
    <property type="entry name" value="Aminoacid dehydrogenase-like, N-terminal domain"/>
    <property type="match status" value="1"/>
</dbReference>
<accession>A0A8I2GXB2</accession>
<dbReference type="EMBL" id="WIEZ01000015">
    <property type="protein sequence ID" value="NKM48280.1"/>
    <property type="molecule type" value="Genomic_DNA"/>
</dbReference>
<dbReference type="InterPro" id="IPR036291">
    <property type="entry name" value="NAD(P)-bd_dom_sf"/>
</dbReference>
<protein>
    <submittedName>
        <fullName evidence="5">Shikimate dehydrogenase</fullName>
    </submittedName>
</protein>
<keyword evidence="3" id="KW-0057">Aromatic amino acid biosynthesis</keyword>
<comment type="pathway">
    <text evidence="1">Metabolic intermediate biosynthesis; chorismate biosynthesis; chorismate from D-erythrose 4-phosphate and phosphoenolpyruvate: step 4/7.</text>
</comment>
<evidence type="ECO:0000256" key="2">
    <source>
        <dbReference type="ARBA" id="ARBA00023002"/>
    </source>
</evidence>
<dbReference type="CDD" id="cd01065">
    <property type="entry name" value="NAD_bind_Shikimate_DH"/>
    <property type="match status" value="1"/>
</dbReference>
<evidence type="ECO:0000259" key="4">
    <source>
        <dbReference type="Pfam" id="PF08501"/>
    </source>
</evidence>
<dbReference type="InterPro" id="IPR022893">
    <property type="entry name" value="Shikimate_DH_fam"/>
</dbReference>
<name>A0A8I2GXB2_RHILV</name>
<evidence type="ECO:0000256" key="1">
    <source>
        <dbReference type="ARBA" id="ARBA00004871"/>
    </source>
</evidence>
<evidence type="ECO:0000313" key="6">
    <source>
        <dbReference type="Proteomes" id="UP000662259"/>
    </source>
</evidence>
<dbReference type="Gene3D" id="3.40.50.720">
    <property type="entry name" value="NAD(P)-binding Rossmann-like Domain"/>
    <property type="match status" value="1"/>
</dbReference>
<reference evidence="5" key="1">
    <citation type="submission" date="2019-10" db="EMBL/GenBank/DDBJ databases">
        <title>Rhizobium leguminosarum symbiovar viciae collection.</title>
        <authorList>
            <person name="Boivin S."/>
            <person name="Lepetit M."/>
        </authorList>
    </citation>
    <scope>NUCLEOTIDE SEQUENCE</scope>
    <source>
        <strain evidence="5">L143</strain>
    </source>
</reference>
<dbReference type="Pfam" id="PF08501">
    <property type="entry name" value="Shikimate_dh_N"/>
    <property type="match status" value="1"/>
</dbReference>
<sequence length="308" mass="32831">MFAIHWSRCTQPRARGCWSSPKASIPWHFPGVNEVVNVSISQEPLRSEITGKTRVLGILAHPTEHVKAPPGINRIARERGKDAVMVPLNVAPDDLSAVVNALRSVRNFDGSIITVPHKQAILSLCDEVSAQARAVSAANVIRRESDGRLVAAQLDGIGFVAGLRGQAILVSGRSVHLTGAGGAASAIAFALGEEKIATLTLNNRSQEKARALRDQLIEAYPTLDVRLGNRDPSGHDIVINGTTLGMKPGDALPVDVTTLRPGMVVAEVIMEPEITPLLAAAEAAGCRTHLGHHMLDHQLQLMADFIGL</sequence>
<evidence type="ECO:0000313" key="5">
    <source>
        <dbReference type="EMBL" id="NKM48280.1"/>
    </source>
</evidence>
<evidence type="ECO:0000256" key="3">
    <source>
        <dbReference type="ARBA" id="ARBA00023141"/>
    </source>
</evidence>
<comment type="caution">
    <text evidence="5">The sequence shown here is derived from an EMBL/GenBank/DDBJ whole genome shotgun (WGS) entry which is preliminary data.</text>
</comment>
<dbReference type="GO" id="GO:0005829">
    <property type="term" value="C:cytosol"/>
    <property type="evidence" value="ECO:0007669"/>
    <property type="project" value="TreeGrafter"/>
</dbReference>
<gene>
    <name evidence="5" type="ORF">GFL91_25585</name>
</gene>
<organism evidence="5 6">
    <name type="scientific">Rhizobium leguminosarum bv. viciae</name>
    <dbReference type="NCBI Taxonomy" id="387"/>
    <lineage>
        <taxon>Bacteria</taxon>
        <taxon>Pseudomonadati</taxon>
        <taxon>Pseudomonadota</taxon>
        <taxon>Alphaproteobacteria</taxon>
        <taxon>Hyphomicrobiales</taxon>
        <taxon>Rhizobiaceae</taxon>
        <taxon>Rhizobium/Agrobacterium group</taxon>
        <taxon>Rhizobium</taxon>
    </lineage>
</organism>
<dbReference type="Proteomes" id="UP000662259">
    <property type="component" value="Unassembled WGS sequence"/>
</dbReference>
<dbReference type="PANTHER" id="PTHR21089:SF1">
    <property type="entry name" value="BIFUNCTIONAL 3-DEHYDROQUINATE DEHYDRATASE_SHIKIMATE DEHYDROGENASE, CHLOROPLASTIC"/>
    <property type="match status" value="1"/>
</dbReference>
<dbReference type="GO" id="GO:0050661">
    <property type="term" value="F:NADP binding"/>
    <property type="evidence" value="ECO:0007669"/>
    <property type="project" value="TreeGrafter"/>
</dbReference>
<keyword evidence="3" id="KW-0028">Amino-acid biosynthesis</keyword>
<dbReference type="GO" id="GO:0004764">
    <property type="term" value="F:shikimate 3-dehydrogenase (NADP+) activity"/>
    <property type="evidence" value="ECO:0007669"/>
    <property type="project" value="InterPro"/>
</dbReference>
<dbReference type="Gene3D" id="3.40.50.10860">
    <property type="entry name" value="Leucine Dehydrogenase, chain A, domain 1"/>
    <property type="match status" value="1"/>
</dbReference>
<feature type="domain" description="Shikimate dehydrogenase substrate binding N-terminal" evidence="4">
    <location>
        <begin position="58"/>
        <end position="141"/>
    </location>
</feature>